<dbReference type="EMBL" id="SGXC01000001">
    <property type="protein sequence ID" value="RZS85839.1"/>
    <property type="molecule type" value="Genomic_DNA"/>
</dbReference>
<proteinExistence type="predicted"/>
<evidence type="ECO:0000313" key="11">
    <source>
        <dbReference type="Proteomes" id="UP000292445"/>
    </source>
</evidence>
<keyword evidence="6" id="KW-0443">Lipid metabolism</keyword>
<evidence type="ECO:0000256" key="5">
    <source>
        <dbReference type="ARBA" id="ARBA00023027"/>
    </source>
</evidence>
<evidence type="ECO:0000256" key="1">
    <source>
        <dbReference type="ARBA" id="ARBA00005005"/>
    </source>
</evidence>
<comment type="caution">
    <text evidence="10">The sequence shown here is derived from an EMBL/GenBank/DDBJ whole genome shotgun (WGS) entry which is preliminary data.</text>
</comment>
<dbReference type="CDD" id="cd06558">
    <property type="entry name" value="crotonase-like"/>
    <property type="match status" value="1"/>
</dbReference>
<dbReference type="SUPFAM" id="SSF52096">
    <property type="entry name" value="ClpP/crotonase"/>
    <property type="match status" value="1"/>
</dbReference>
<feature type="domain" description="3-hydroxyacyl-CoA dehydrogenase C-terminal" evidence="8">
    <location>
        <begin position="194"/>
        <end position="293"/>
    </location>
</feature>
<comment type="catalytic activity">
    <reaction evidence="7">
        <text>a (3S)-3-hydroxyacyl-CoA + NAD(+) = a 3-oxoacyl-CoA + NADH + H(+)</text>
        <dbReference type="Rhea" id="RHEA:22432"/>
        <dbReference type="ChEBI" id="CHEBI:15378"/>
        <dbReference type="ChEBI" id="CHEBI:57318"/>
        <dbReference type="ChEBI" id="CHEBI:57540"/>
        <dbReference type="ChEBI" id="CHEBI:57945"/>
        <dbReference type="ChEBI" id="CHEBI:90726"/>
        <dbReference type="EC" id="1.1.1.35"/>
    </reaction>
</comment>
<name>A0A4Q7NL96_9BURK</name>
<evidence type="ECO:0000256" key="3">
    <source>
        <dbReference type="ARBA" id="ARBA00022963"/>
    </source>
</evidence>
<dbReference type="Gene3D" id="3.40.50.720">
    <property type="entry name" value="NAD(P)-binding Rossmann-like Domain"/>
    <property type="match status" value="1"/>
</dbReference>
<dbReference type="Pfam" id="PF00725">
    <property type="entry name" value="3HCDH"/>
    <property type="match status" value="1"/>
</dbReference>
<dbReference type="Gene3D" id="1.10.1040.50">
    <property type="match status" value="1"/>
</dbReference>
<keyword evidence="3" id="KW-0442">Lipid degradation</keyword>
<dbReference type="GO" id="GO:0070403">
    <property type="term" value="F:NAD+ binding"/>
    <property type="evidence" value="ECO:0007669"/>
    <property type="project" value="InterPro"/>
</dbReference>
<dbReference type="PANTHER" id="PTHR48075:SF7">
    <property type="entry name" value="3-HYDROXYACYL-COA DEHYDROGENASE-RELATED"/>
    <property type="match status" value="1"/>
</dbReference>
<evidence type="ECO:0000256" key="4">
    <source>
        <dbReference type="ARBA" id="ARBA00023002"/>
    </source>
</evidence>
<accession>A0A4Q7NL96</accession>
<dbReference type="GO" id="GO:0006635">
    <property type="term" value="P:fatty acid beta-oxidation"/>
    <property type="evidence" value="ECO:0007669"/>
    <property type="project" value="UniProtKB-UniPathway"/>
</dbReference>
<protein>
    <submittedName>
        <fullName evidence="10">3-hydroxyacyl-CoA dehydrogenase</fullName>
    </submittedName>
</protein>
<dbReference type="InterPro" id="IPR029045">
    <property type="entry name" value="ClpP/crotonase-like_dom_sf"/>
</dbReference>
<dbReference type="InterPro" id="IPR008927">
    <property type="entry name" value="6-PGluconate_DH-like_C_sf"/>
</dbReference>
<evidence type="ECO:0000256" key="7">
    <source>
        <dbReference type="ARBA" id="ARBA00049556"/>
    </source>
</evidence>
<feature type="domain" description="3-hydroxyacyl-CoA dehydrogenase NAD binding" evidence="9">
    <location>
        <begin position="8"/>
        <end position="191"/>
    </location>
</feature>
<reference evidence="10 11" key="1">
    <citation type="submission" date="2019-02" db="EMBL/GenBank/DDBJ databases">
        <title>Genomic Encyclopedia of Type Strains, Phase IV (KMG-IV): sequencing the most valuable type-strain genomes for metagenomic binning, comparative biology and taxonomic classification.</title>
        <authorList>
            <person name="Goeker M."/>
        </authorList>
    </citation>
    <scope>NUCLEOTIDE SEQUENCE [LARGE SCALE GENOMIC DNA]</scope>
    <source>
        <strain evidence="10 11">K24</strain>
    </source>
</reference>
<gene>
    <name evidence="10" type="ORF">EV675_1869</name>
</gene>
<dbReference type="OrthoDB" id="5287258at2"/>
<dbReference type="Gene3D" id="3.90.226.10">
    <property type="entry name" value="2-enoyl-CoA Hydratase, Chain A, domain 1"/>
    <property type="match status" value="1"/>
</dbReference>
<dbReference type="Proteomes" id="UP000292445">
    <property type="component" value="Unassembled WGS sequence"/>
</dbReference>
<dbReference type="InterPro" id="IPR006108">
    <property type="entry name" value="3HC_DH_C"/>
</dbReference>
<dbReference type="InterPro" id="IPR001753">
    <property type="entry name" value="Enoyl-CoA_hydra/iso"/>
</dbReference>
<dbReference type="SUPFAM" id="SSF48179">
    <property type="entry name" value="6-phosphogluconate dehydrogenase C-terminal domain-like"/>
    <property type="match status" value="2"/>
</dbReference>
<evidence type="ECO:0000256" key="6">
    <source>
        <dbReference type="ARBA" id="ARBA00023098"/>
    </source>
</evidence>
<sequence>MSNFIVRKVAVLGAGVMGAQIAAHCVNAKVPVVLFDLPAKEGPKNGIVLKAIDNLRKLSPAPLAVPELAALIEPANYEDDLAKLKECDLVIEAIAERMDWKHDLYAKVASAIGPQAIFATNTSGLSITELSKGMAPALLPRFCGVHFFNPPRYMHLVELIPTAHTEPAILDRLEAFLTTVLGKGVVRAKDTPNFIGNRVGVFGLLSAMIEAERFGLTYDVVDDLTGAKLGRAKSGTFRTGDVVGLDTLAHVIKTMEDYLPDDPFAAHYGTPPVLAGLIKQGALGQKTGAGFFRKQGKAILRLDPAKGEYVPADGKADDAVARILKNKDAGQRLQALRDSEHPQAQFLWAILRDTFQYIAVHLADIAGTARDVDFAMRWGFGQGVGPFELWQQAGWLKVAEWVQADIAAGKTLSSAPLPAWVTSGPVAERGGVHTPEGSWNPAAGRFEPRSSLPVYARQIFRAPLAGEGIVPLAAGKTVFEDEAVRLWTLDRTGLDDVLIASFKTKMHTISPAVTLGLLRAVDLAEESYRGLVVWNPGEPFSAGADLQAIVPLFMSGGVQAVAPEEERLQQLMLRLRYAQVPTVAALAGMALGGGCELSVYCARRVAHFETYLGLVEVGVGLIPGGGGLTYLARRAAQERALAPDMPLMAFLKKYAFQAATAQVSKSAVEARRMGYLLDDDPIVFNVHEVLYAAIREAQSLHDTGWRAPWKAPFAAAGSEGIAMLSAQLVNMRDGGFISDYDYRLGHAIAEILCGGEIEAGALVDEQWIMALERKTFMSLLGEPKTQERLMGMMQTGKPVRN</sequence>
<dbReference type="SUPFAM" id="SSF51735">
    <property type="entry name" value="NAD(P)-binding Rossmann-fold domains"/>
    <property type="match status" value="1"/>
</dbReference>
<dbReference type="Pfam" id="PF02737">
    <property type="entry name" value="3HCDH_N"/>
    <property type="match status" value="1"/>
</dbReference>
<evidence type="ECO:0000313" key="10">
    <source>
        <dbReference type="EMBL" id="RZS85839.1"/>
    </source>
</evidence>
<evidence type="ECO:0000259" key="9">
    <source>
        <dbReference type="Pfam" id="PF02737"/>
    </source>
</evidence>
<keyword evidence="5" id="KW-0520">NAD</keyword>
<dbReference type="Pfam" id="PF00378">
    <property type="entry name" value="ECH_1"/>
    <property type="match status" value="1"/>
</dbReference>
<dbReference type="RefSeq" id="WP_130356991.1">
    <property type="nucleotide sequence ID" value="NZ_SGXC01000001.1"/>
</dbReference>
<dbReference type="GO" id="GO:0003857">
    <property type="term" value="F:(3S)-3-hydroxyacyl-CoA dehydrogenase (NAD+) activity"/>
    <property type="evidence" value="ECO:0007669"/>
    <property type="project" value="UniProtKB-EC"/>
</dbReference>
<dbReference type="UniPathway" id="UPA00659"/>
<comment type="pathway">
    <text evidence="1">Lipid metabolism; fatty acid beta-oxidation.</text>
</comment>
<evidence type="ECO:0000256" key="2">
    <source>
        <dbReference type="ARBA" id="ARBA00022832"/>
    </source>
</evidence>
<keyword evidence="4" id="KW-0560">Oxidoreductase</keyword>
<evidence type="ECO:0000259" key="8">
    <source>
        <dbReference type="Pfam" id="PF00725"/>
    </source>
</evidence>
<keyword evidence="11" id="KW-1185">Reference proteome</keyword>
<organism evidence="10 11">
    <name type="scientific">Pigmentiphaga kullae</name>
    <dbReference type="NCBI Taxonomy" id="151784"/>
    <lineage>
        <taxon>Bacteria</taxon>
        <taxon>Pseudomonadati</taxon>
        <taxon>Pseudomonadota</taxon>
        <taxon>Betaproteobacteria</taxon>
        <taxon>Burkholderiales</taxon>
        <taxon>Alcaligenaceae</taxon>
        <taxon>Pigmentiphaga</taxon>
    </lineage>
</organism>
<dbReference type="InterPro" id="IPR036291">
    <property type="entry name" value="NAD(P)-bd_dom_sf"/>
</dbReference>
<dbReference type="PANTHER" id="PTHR48075">
    <property type="entry name" value="3-HYDROXYACYL-COA DEHYDROGENASE FAMILY PROTEIN"/>
    <property type="match status" value="1"/>
</dbReference>
<keyword evidence="2" id="KW-0276">Fatty acid metabolism</keyword>
<dbReference type="InterPro" id="IPR006176">
    <property type="entry name" value="3-OHacyl-CoA_DH_NAD-bd"/>
</dbReference>
<dbReference type="AlphaFoldDB" id="A0A4Q7NL96"/>